<accession>A0AAW1UXM4</accession>
<feature type="compositionally biased region" description="Polar residues" evidence="1">
    <location>
        <begin position="1"/>
        <end position="12"/>
    </location>
</feature>
<feature type="region of interest" description="Disordered" evidence="1">
    <location>
        <begin position="1"/>
        <end position="23"/>
    </location>
</feature>
<keyword evidence="3" id="KW-1185">Reference proteome</keyword>
<organism evidence="2 3">
    <name type="scientific">Henosepilachna vigintioctopunctata</name>
    <dbReference type="NCBI Taxonomy" id="420089"/>
    <lineage>
        <taxon>Eukaryota</taxon>
        <taxon>Metazoa</taxon>
        <taxon>Ecdysozoa</taxon>
        <taxon>Arthropoda</taxon>
        <taxon>Hexapoda</taxon>
        <taxon>Insecta</taxon>
        <taxon>Pterygota</taxon>
        <taxon>Neoptera</taxon>
        <taxon>Endopterygota</taxon>
        <taxon>Coleoptera</taxon>
        <taxon>Polyphaga</taxon>
        <taxon>Cucujiformia</taxon>
        <taxon>Coccinelloidea</taxon>
        <taxon>Coccinellidae</taxon>
        <taxon>Epilachninae</taxon>
        <taxon>Epilachnini</taxon>
        <taxon>Henosepilachna</taxon>
    </lineage>
</organism>
<protein>
    <submittedName>
        <fullName evidence="2">Uncharacterized protein</fullName>
    </submittedName>
</protein>
<evidence type="ECO:0000313" key="3">
    <source>
        <dbReference type="Proteomes" id="UP001431783"/>
    </source>
</evidence>
<feature type="non-terminal residue" evidence="2">
    <location>
        <position position="147"/>
    </location>
</feature>
<sequence length="147" mass="16881">MNLETGSQSICSKNGRVHSSSYSKSSRTEALQFAKEDDKLLVPTRNGPKCPSLERRTFDNNINFPSQEVSFLFTRRKCHQTHSAPNRMNGNFGYDLNLYQTCTSTPLSAKKDLLHSQYFPLNFSKVKEELKYGKTDLKLLLLQALRW</sequence>
<name>A0AAW1UXM4_9CUCU</name>
<evidence type="ECO:0000313" key="2">
    <source>
        <dbReference type="EMBL" id="KAK9884324.1"/>
    </source>
</evidence>
<evidence type="ECO:0000256" key="1">
    <source>
        <dbReference type="SAM" id="MobiDB-lite"/>
    </source>
</evidence>
<proteinExistence type="predicted"/>
<dbReference type="Proteomes" id="UP001431783">
    <property type="component" value="Unassembled WGS sequence"/>
</dbReference>
<comment type="caution">
    <text evidence="2">The sequence shown here is derived from an EMBL/GenBank/DDBJ whole genome shotgun (WGS) entry which is preliminary data.</text>
</comment>
<gene>
    <name evidence="2" type="ORF">WA026_005274</name>
</gene>
<reference evidence="2 3" key="1">
    <citation type="submission" date="2023-03" db="EMBL/GenBank/DDBJ databases">
        <title>Genome insight into feeding habits of ladybird beetles.</title>
        <authorList>
            <person name="Li H.-S."/>
            <person name="Huang Y.-H."/>
            <person name="Pang H."/>
        </authorList>
    </citation>
    <scope>NUCLEOTIDE SEQUENCE [LARGE SCALE GENOMIC DNA]</scope>
    <source>
        <strain evidence="2">SYSU_2023b</strain>
        <tissue evidence="2">Whole body</tissue>
    </source>
</reference>
<dbReference type="AlphaFoldDB" id="A0AAW1UXM4"/>
<dbReference type="EMBL" id="JARQZJ010000092">
    <property type="protein sequence ID" value="KAK9884324.1"/>
    <property type="molecule type" value="Genomic_DNA"/>
</dbReference>